<keyword evidence="1" id="KW-0472">Membrane</keyword>
<dbReference type="EMBL" id="CAXLJM020000001">
    <property type="protein sequence ID" value="CAL8068218.1"/>
    <property type="molecule type" value="Genomic_DNA"/>
</dbReference>
<feature type="transmembrane region" description="Helical" evidence="1">
    <location>
        <begin position="243"/>
        <end position="270"/>
    </location>
</feature>
<feature type="transmembrane region" description="Helical" evidence="1">
    <location>
        <begin position="142"/>
        <end position="161"/>
    </location>
</feature>
<evidence type="ECO:0000313" key="3">
    <source>
        <dbReference type="Proteomes" id="UP001642540"/>
    </source>
</evidence>
<feature type="transmembrane region" description="Helical" evidence="1">
    <location>
        <begin position="290"/>
        <end position="310"/>
    </location>
</feature>
<comment type="caution">
    <text evidence="2">The sequence shown here is derived from an EMBL/GenBank/DDBJ whole genome shotgun (WGS) entry which is preliminary data.</text>
</comment>
<feature type="transmembrane region" description="Helical" evidence="1">
    <location>
        <begin position="504"/>
        <end position="521"/>
    </location>
</feature>
<feature type="transmembrane region" description="Helical" evidence="1">
    <location>
        <begin position="465"/>
        <end position="484"/>
    </location>
</feature>
<protein>
    <recommendedName>
        <fullName evidence="4">Gustatory receptor</fullName>
    </recommendedName>
</protein>
<accession>A0ABP1PJN0</accession>
<feature type="transmembrane region" description="Helical" evidence="1">
    <location>
        <begin position="54"/>
        <end position="73"/>
    </location>
</feature>
<dbReference type="Proteomes" id="UP001642540">
    <property type="component" value="Unassembled WGS sequence"/>
</dbReference>
<proteinExistence type="predicted"/>
<reference evidence="2 3" key="1">
    <citation type="submission" date="2024-08" db="EMBL/GenBank/DDBJ databases">
        <authorList>
            <person name="Cucini C."/>
            <person name="Frati F."/>
        </authorList>
    </citation>
    <scope>NUCLEOTIDE SEQUENCE [LARGE SCALE GENOMIC DNA]</scope>
</reference>
<feature type="transmembrane region" description="Helical" evidence="1">
    <location>
        <begin position="199"/>
        <end position="222"/>
    </location>
</feature>
<evidence type="ECO:0000256" key="1">
    <source>
        <dbReference type="SAM" id="Phobius"/>
    </source>
</evidence>
<keyword evidence="1" id="KW-0812">Transmembrane</keyword>
<keyword evidence="3" id="KW-1185">Reference proteome</keyword>
<feature type="transmembrane region" description="Helical" evidence="1">
    <location>
        <begin position="88"/>
        <end position="108"/>
    </location>
</feature>
<gene>
    <name evidence="2" type="ORF">ODALV1_LOCUS168</name>
</gene>
<keyword evidence="1" id="KW-1133">Transmembrane helix</keyword>
<organism evidence="2 3">
    <name type="scientific">Orchesella dallaii</name>
    <dbReference type="NCBI Taxonomy" id="48710"/>
    <lineage>
        <taxon>Eukaryota</taxon>
        <taxon>Metazoa</taxon>
        <taxon>Ecdysozoa</taxon>
        <taxon>Arthropoda</taxon>
        <taxon>Hexapoda</taxon>
        <taxon>Collembola</taxon>
        <taxon>Entomobryomorpha</taxon>
        <taxon>Entomobryoidea</taxon>
        <taxon>Orchesellidae</taxon>
        <taxon>Orchesellinae</taxon>
        <taxon>Orchesella</taxon>
    </lineage>
</organism>
<sequence length="544" mass="63457">MALFKSTGLLERHAKIYVGLCHLSSYNPFSWDQVTKQINFNEQKWLLKNNKVTYLTYTGILMGMIYEAVVYGVLNNSNDEEKSVIQDWLFRTVFFCLHLVGMIHYAVVEHHGPVLVALLNDIIRKSSGSILNKGVRMALNSFMVSTFVTPVAVVIAILIFYETLPFPSFLTRNNTEDSWIWKGLQIQITLLYVRSFTSWCYIGCIIIFGVILSIGTIWESIHSLELMQKMNTKLTDQFRKYRVIQLIACCTNICFQKTIFLWCTVLIIGIDVVSFTKCLMSAQTLSPTLVVMLVLVSLNFNVMTVCEYRFPGLMNQVSKEIIRGLSTLNYNEEEDTFDGTTLFENRHRSKSGRKETRLRMPSLLLHSQSRINSRITRDAKFHMEPEEDGAKDNFDEQSLSRKATAFSSGSVKDRPYFLDRWTMNRLRQSLILGAFSGTFPRSWNTKEHRIDKWAPQWERLWNFQWGIVTLQTCCVTVYQFYAFYKGIVEGHHETYRELFMSSFSVFWYCICLCFNVTMVFYKDQIREFINTLLKFNQEYMGKHV</sequence>
<evidence type="ECO:0000313" key="2">
    <source>
        <dbReference type="EMBL" id="CAL8068218.1"/>
    </source>
</evidence>
<evidence type="ECO:0008006" key="4">
    <source>
        <dbReference type="Google" id="ProtNLM"/>
    </source>
</evidence>
<name>A0ABP1PJN0_9HEXA</name>